<proteinExistence type="predicted"/>
<dbReference type="Proteomes" id="UP000507245">
    <property type="component" value="Unassembled WGS sequence"/>
</dbReference>
<dbReference type="Proteomes" id="UP000507222">
    <property type="component" value="Unassembled WGS sequence"/>
</dbReference>
<keyword evidence="4" id="KW-1185">Reference proteome</keyword>
<sequence length="70" mass="7524">MQTTKYLGATNPNETIFPTLLATSQICGFPLRRVLLLIINAAESWGHHGPSAKGKVSHAFWIYAALGGKG</sequence>
<gene>
    <name evidence="1" type="ORF">CURHAP_LOCUS38991</name>
    <name evidence="2" type="ORF">ORAREDHAP_LOCUS38339</name>
</gene>
<organism evidence="2 4">
    <name type="scientific">Prunus armeniaca</name>
    <name type="common">Apricot</name>
    <name type="synonym">Armeniaca vulgaris</name>
    <dbReference type="NCBI Taxonomy" id="36596"/>
    <lineage>
        <taxon>Eukaryota</taxon>
        <taxon>Viridiplantae</taxon>
        <taxon>Streptophyta</taxon>
        <taxon>Embryophyta</taxon>
        <taxon>Tracheophyta</taxon>
        <taxon>Spermatophyta</taxon>
        <taxon>Magnoliopsida</taxon>
        <taxon>eudicotyledons</taxon>
        <taxon>Gunneridae</taxon>
        <taxon>Pentapetalae</taxon>
        <taxon>rosids</taxon>
        <taxon>fabids</taxon>
        <taxon>Rosales</taxon>
        <taxon>Rosaceae</taxon>
        <taxon>Amygdaloideae</taxon>
        <taxon>Amygdaleae</taxon>
        <taxon>Prunus</taxon>
    </lineage>
</organism>
<dbReference type="EMBL" id="CAEKDK010000006">
    <property type="protein sequence ID" value="CAB4283786.1"/>
    <property type="molecule type" value="Genomic_DNA"/>
</dbReference>
<evidence type="ECO:0000313" key="2">
    <source>
        <dbReference type="EMBL" id="CAB4314142.1"/>
    </source>
</evidence>
<dbReference type="AlphaFoldDB" id="A0A6J5XPT7"/>
<protein>
    <submittedName>
        <fullName evidence="2">Uncharacterized protein</fullName>
    </submittedName>
</protein>
<evidence type="ECO:0000313" key="4">
    <source>
        <dbReference type="Proteomes" id="UP000507245"/>
    </source>
</evidence>
<reference evidence="2 3" key="2">
    <citation type="submission" date="2020-05" db="EMBL/GenBank/DDBJ databases">
        <authorList>
            <person name="Campoy J."/>
            <person name="Schneeberger K."/>
            <person name="Spophaly S."/>
        </authorList>
    </citation>
    <scope>NUCLEOTIDE SEQUENCE [LARGE SCALE GENOMIC DNA]</scope>
    <source>
        <strain evidence="2">PruArmRojPasFocal</strain>
    </source>
</reference>
<dbReference type="EMBL" id="CAEKKB010000006">
    <property type="protein sequence ID" value="CAB4314142.1"/>
    <property type="molecule type" value="Genomic_DNA"/>
</dbReference>
<evidence type="ECO:0000313" key="3">
    <source>
        <dbReference type="Proteomes" id="UP000507222"/>
    </source>
</evidence>
<name>A0A6J5XPT7_PRUAR</name>
<evidence type="ECO:0000313" key="1">
    <source>
        <dbReference type="EMBL" id="CAB4283786.1"/>
    </source>
</evidence>
<reference evidence="4" key="1">
    <citation type="journal article" date="2020" name="Genome Biol.">
        <title>Gamete binning: chromosome-level and haplotype-resolved genome assembly enabled by high-throughput single-cell sequencing of gamete genomes.</title>
        <authorList>
            <person name="Campoy J.A."/>
            <person name="Sun H."/>
            <person name="Goel M."/>
            <person name="Jiao W.-B."/>
            <person name="Folz-Donahue K."/>
            <person name="Wang N."/>
            <person name="Rubio M."/>
            <person name="Liu C."/>
            <person name="Kukat C."/>
            <person name="Ruiz D."/>
            <person name="Huettel B."/>
            <person name="Schneeberger K."/>
        </authorList>
    </citation>
    <scope>NUCLEOTIDE SEQUENCE [LARGE SCALE GENOMIC DNA]</scope>
    <source>
        <strain evidence="4">cv. Rojo Pasion</strain>
    </source>
</reference>
<accession>A0A6J5XPT7</accession>